<dbReference type="GeneID" id="90956318"/>
<evidence type="ECO:0000256" key="3">
    <source>
        <dbReference type="ARBA" id="ARBA00022722"/>
    </source>
</evidence>
<dbReference type="GO" id="GO:0046872">
    <property type="term" value="F:metal ion binding"/>
    <property type="evidence" value="ECO:0007669"/>
    <property type="project" value="UniProtKB-KW"/>
</dbReference>
<name>A0A834VQ32_9PLEO</name>
<keyword evidence="7" id="KW-0460">Magnesium</keyword>
<keyword evidence="12" id="KW-0238">DNA-binding</keyword>
<dbReference type="PANTHER" id="PTHR42648:SF11">
    <property type="entry name" value="TRANSPOSON TY4-P GAG-POL POLYPROTEIN"/>
    <property type="match status" value="1"/>
</dbReference>
<evidence type="ECO:0000313" key="18">
    <source>
        <dbReference type="EMBL" id="KAF7571855.1"/>
    </source>
</evidence>
<evidence type="ECO:0000256" key="15">
    <source>
        <dbReference type="ARBA" id="ARBA00049244"/>
    </source>
</evidence>
<evidence type="ECO:0000259" key="17">
    <source>
        <dbReference type="PROSITE" id="PS50994"/>
    </source>
</evidence>
<dbReference type="EMBL" id="NQIK02000004">
    <property type="protein sequence ID" value="KAF7571855.1"/>
    <property type="molecule type" value="Genomic_DNA"/>
</dbReference>
<keyword evidence="1" id="KW-0815">Transposition</keyword>
<protein>
    <recommendedName>
        <fullName evidence="17">Integrase catalytic domain-containing protein</fullName>
    </recommendedName>
</protein>
<keyword evidence="9" id="KW-0229">DNA integration</keyword>
<proteinExistence type="predicted"/>
<keyword evidence="6" id="KW-0378">Hydrolase</keyword>
<evidence type="ECO:0000256" key="12">
    <source>
        <dbReference type="ARBA" id="ARBA00023125"/>
    </source>
</evidence>
<evidence type="ECO:0000256" key="11">
    <source>
        <dbReference type="ARBA" id="ARBA00022932"/>
    </source>
</evidence>
<keyword evidence="4" id="KW-0479">Metal-binding</keyword>
<dbReference type="GO" id="GO:0032196">
    <property type="term" value="P:transposition"/>
    <property type="evidence" value="ECO:0007669"/>
    <property type="project" value="UniProtKB-KW"/>
</dbReference>
<dbReference type="Proteomes" id="UP000245464">
    <property type="component" value="Chromosome 4"/>
</dbReference>
<keyword evidence="13" id="KW-0233">DNA recombination</keyword>
<evidence type="ECO:0000256" key="10">
    <source>
        <dbReference type="ARBA" id="ARBA00022918"/>
    </source>
</evidence>
<evidence type="ECO:0000256" key="16">
    <source>
        <dbReference type="SAM" id="MobiDB-lite"/>
    </source>
</evidence>
<dbReference type="InterPro" id="IPR001584">
    <property type="entry name" value="Integrase_cat-core"/>
</dbReference>
<evidence type="ECO:0000256" key="13">
    <source>
        <dbReference type="ARBA" id="ARBA00023172"/>
    </source>
</evidence>
<evidence type="ECO:0000313" key="19">
    <source>
        <dbReference type="Proteomes" id="UP000245464"/>
    </source>
</evidence>
<dbReference type="InterPro" id="IPR057670">
    <property type="entry name" value="SH3_retrovirus"/>
</dbReference>
<dbReference type="Pfam" id="PF25597">
    <property type="entry name" value="SH3_retrovirus"/>
    <property type="match status" value="1"/>
</dbReference>
<evidence type="ECO:0000256" key="1">
    <source>
        <dbReference type="ARBA" id="ARBA00022578"/>
    </source>
</evidence>
<keyword evidence="2" id="KW-0548">Nucleotidyltransferase</keyword>
<reference evidence="18 19" key="1">
    <citation type="journal article" date="2018" name="BMC Genomics">
        <title>Comparative genomics of the wheat fungal pathogen Pyrenophora tritici-repentis reveals chromosomal variations and genome plasticity.</title>
        <authorList>
            <person name="Moolhuijzen P."/>
            <person name="See P.T."/>
            <person name="Hane J.K."/>
            <person name="Shi G."/>
            <person name="Liu Z."/>
            <person name="Oliver R.P."/>
            <person name="Moffat C.S."/>
        </authorList>
    </citation>
    <scope>NUCLEOTIDE SEQUENCE [LARGE SCALE GENOMIC DNA]</scope>
    <source>
        <strain evidence="18">M4</strain>
    </source>
</reference>
<comment type="catalytic activity">
    <reaction evidence="14">
        <text>DNA(n) + a 2'-deoxyribonucleoside 5'-triphosphate = DNA(n+1) + diphosphate</text>
        <dbReference type="Rhea" id="RHEA:22508"/>
        <dbReference type="Rhea" id="RHEA-COMP:17339"/>
        <dbReference type="Rhea" id="RHEA-COMP:17340"/>
        <dbReference type="ChEBI" id="CHEBI:33019"/>
        <dbReference type="ChEBI" id="CHEBI:61560"/>
        <dbReference type="ChEBI" id="CHEBI:173112"/>
        <dbReference type="EC" id="2.7.7.49"/>
    </reaction>
</comment>
<dbReference type="GO" id="GO:0006310">
    <property type="term" value="P:DNA recombination"/>
    <property type="evidence" value="ECO:0007669"/>
    <property type="project" value="UniProtKB-KW"/>
</dbReference>
<gene>
    <name evidence="18" type="ORF">PtrM4_093550</name>
</gene>
<dbReference type="GO" id="GO:0015074">
    <property type="term" value="P:DNA integration"/>
    <property type="evidence" value="ECO:0007669"/>
    <property type="project" value="UniProtKB-KW"/>
</dbReference>
<keyword evidence="8" id="KW-0694">RNA-binding</keyword>
<keyword evidence="3" id="KW-0540">Nuclease</keyword>
<accession>A0A834VQ32</accession>
<evidence type="ECO:0000256" key="5">
    <source>
        <dbReference type="ARBA" id="ARBA00022759"/>
    </source>
</evidence>
<evidence type="ECO:0000256" key="7">
    <source>
        <dbReference type="ARBA" id="ARBA00022842"/>
    </source>
</evidence>
<keyword evidence="5" id="KW-0255">Endonuclease</keyword>
<keyword evidence="10" id="KW-0695">RNA-directed DNA polymerase</keyword>
<dbReference type="PANTHER" id="PTHR42648">
    <property type="entry name" value="TRANSPOSASE, PUTATIVE-RELATED"/>
    <property type="match status" value="1"/>
</dbReference>
<dbReference type="GO" id="GO:0003723">
    <property type="term" value="F:RNA binding"/>
    <property type="evidence" value="ECO:0007669"/>
    <property type="project" value="UniProtKB-KW"/>
</dbReference>
<comment type="catalytic activity">
    <reaction evidence="15">
        <text>DNA(n) + a 2'-deoxyribonucleoside 5'-triphosphate = DNA(n+1) + diphosphate</text>
        <dbReference type="Rhea" id="RHEA:22508"/>
        <dbReference type="Rhea" id="RHEA-COMP:17339"/>
        <dbReference type="Rhea" id="RHEA-COMP:17340"/>
        <dbReference type="ChEBI" id="CHEBI:33019"/>
        <dbReference type="ChEBI" id="CHEBI:61560"/>
        <dbReference type="ChEBI" id="CHEBI:173112"/>
        <dbReference type="EC" id="2.7.7.7"/>
    </reaction>
</comment>
<dbReference type="SUPFAM" id="SSF53098">
    <property type="entry name" value="Ribonuclease H-like"/>
    <property type="match status" value="1"/>
</dbReference>
<evidence type="ECO:0000256" key="9">
    <source>
        <dbReference type="ARBA" id="ARBA00022908"/>
    </source>
</evidence>
<organism evidence="18 19">
    <name type="scientific">Pyrenophora tritici-repentis</name>
    <dbReference type="NCBI Taxonomy" id="45151"/>
    <lineage>
        <taxon>Eukaryota</taxon>
        <taxon>Fungi</taxon>
        <taxon>Dikarya</taxon>
        <taxon>Ascomycota</taxon>
        <taxon>Pezizomycotina</taxon>
        <taxon>Dothideomycetes</taxon>
        <taxon>Pleosporomycetidae</taxon>
        <taxon>Pleosporales</taxon>
        <taxon>Pleosporineae</taxon>
        <taxon>Pleosporaceae</taxon>
        <taxon>Pyrenophora</taxon>
    </lineage>
</organism>
<dbReference type="KEGG" id="ptrr:90956318"/>
<keyword evidence="11" id="KW-0239">DNA-directed DNA polymerase</keyword>
<evidence type="ECO:0000256" key="14">
    <source>
        <dbReference type="ARBA" id="ARBA00048173"/>
    </source>
</evidence>
<evidence type="ECO:0000256" key="4">
    <source>
        <dbReference type="ARBA" id="ARBA00022723"/>
    </source>
</evidence>
<dbReference type="GO" id="GO:0003887">
    <property type="term" value="F:DNA-directed DNA polymerase activity"/>
    <property type="evidence" value="ECO:0007669"/>
    <property type="project" value="UniProtKB-KW"/>
</dbReference>
<comment type="caution">
    <text evidence="18">The sequence shown here is derived from an EMBL/GenBank/DDBJ whole genome shotgun (WGS) entry which is preliminary data.</text>
</comment>
<dbReference type="PROSITE" id="PS50994">
    <property type="entry name" value="INTEGRASE"/>
    <property type="match status" value="1"/>
</dbReference>
<dbReference type="InterPro" id="IPR012337">
    <property type="entry name" value="RNaseH-like_sf"/>
</dbReference>
<dbReference type="GO" id="GO:0004519">
    <property type="term" value="F:endonuclease activity"/>
    <property type="evidence" value="ECO:0007669"/>
    <property type="project" value="UniProtKB-KW"/>
</dbReference>
<dbReference type="GO" id="GO:0016787">
    <property type="term" value="F:hydrolase activity"/>
    <property type="evidence" value="ECO:0007669"/>
    <property type="project" value="UniProtKB-KW"/>
</dbReference>
<feature type="domain" description="Integrase catalytic" evidence="17">
    <location>
        <begin position="86"/>
        <end position="254"/>
    </location>
</feature>
<dbReference type="Gene3D" id="3.30.420.10">
    <property type="entry name" value="Ribonuclease H-like superfamily/Ribonuclease H"/>
    <property type="match status" value="1"/>
</dbReference>
<dbReference type="GO" id="GO:0003677">
    <property type="term" value="F:DNA binding"/>
    <property type="evidence" value="ECO:0007669"/>
    <property type="project" value="UniProtKB-KW"/>
</dbReference>
<dbReference type="GO" id="GO:0003964">
    <property type="term" value="F:RNA-directed DNA polymerase activity"/>
    <property type="evidence" value="ECO:0007669"/>
    <property type="project" value="UniProtKB-KW"/>
</dbReference>
<sequence length="453" mass="51722">MLEYSNGHWLIDAEENDRPELTIVATANEAHQLWGHASKQAIDHLPESVTGFELVGDNKAPKWKDCDVCIQSKMTQQISRRTPEDTNTTPFYRVGIDLVQLLPQGEACYNGDKYAFHAICHSIKWHEVTTIPNRQKSTLVNVIKALIAKIQRQFEYTVVVFRIDSEPGYRELLYDVCKELGIKIEARAADTPAQNPNAERAGRVIVERKSIENLIRTSKGISKRACYHCAMLLNITPTESLDWETPYQRVFGRKPSVAHMAPIGCRAHVLDRKVKRGDKLESRTMIGYLVGYDSTNIFRIWIPSKGRVIRTRDVVFARQHLMKNDDEPEKLSEEAERLIEILDIPTPQALIDIEDLLSPLQKQTYEENNSLTQNDRNDAETATEKDIQFELGNLDKEFDNSATPESTIRVRHPDDSPTTQNQWFPVDKTYQAVGEINTKTTCQTDTRTTLQDV</sequence>
<dbReference type="RefSeq" id="XP_065962721.1">
    <property type="nucleotide sequence ID" value="XM_066107053.1"/>
</dbReference>
<dbReference type="InterPro" id="IPR036397">
    <property type="entry name" value="RNaseH_sf"/>
</dbReference>
<evidence type="ECO:0000256" key="2">
    <source>
        <dbReference type="ARBA" id="ARBA00022695"/>
    </source>
</evidence>
<evidence type="ECO:0000256" key="6">
    <source>
        <dbReference type="ARBA" id="ARBA00022801"/>
    </source>
</evidence>
<evidence type="ECO:0000256" key="8">
    <source>
        <dbReference type="ARBA" id="ARBA00022884"/>
    </source>
</evidence>
<dbReference type="GO" id="GO:0005634">
    <property type="term" value="C:nucleus"/>
    <property type="evidence" value="ECO:0007669"/>
    <property type="project" value="UniProtKB-ARBA"/>
</dbReference>
<dbReference type="AlphaFoldDB" id="A0A834VQ32"/>
<feature type="region of interest" description="Disordered" evidence="16">
    <location>
        <begin position="397"/>
        <end position="422"/>
    </location>
</feature>
<dbReference type="InterPro" id="IPR039537">
    <property type="entry name" value="Retrotran_Ty1/copia-like"/>
</dbReference>
<keyword evidence="11" id="KW-0808">Transferase</keyword>